<name>A0A7V2AWB5_UNCEI</name>
<keyword evidence="3 7" id="KW-0032">Aminotransferase</keyword>
<keyword evidence="5" id="KW-0663">Pyridoxal phosphate</keyword>
<dbReference type="InterPro" id="IPR050596">
    <property type="entry name" value="AspAT/PAT-like"/>
</dbReference>
<comment type="caution">
    <text evidence="7">The sequence shown here is derived from an EMBL/GenBank/DDBJ whole genome shotgun (WGS) entry which is preliminary data.</text>
</comment>
<dbReference type="GO" id="GO:0030170">
    <property type="term" value="F:pyridoxal phosphate binding"/>
    <property type="evidence" value="ECO:0007669"/>
    <property type="project" value="InterPro"/>
</dbReference>
<dbReference type="AlphaFoldDB" id="A0A7V2AWB5"/>
<feature type="domain" description="Aminotransferase class I/classII large" evidence="6">
    <location>
        <begin position="30"/>
        <end position="379"/>
    </location>
</feature>
<sequence>MLAERMKRLGTETAFEVLARAKAMEAKGREIIHLEIGEPDFDTPRNIIDATIKALNEGYTHYGPSAGLPEARKTFAEFITADRGVEVGPENVVITPGAKPILFFSIMALCGKGDEVIYPNPGFPIYESVINFSGAKPVPIPLREEKAFSFDLDEMKGLVNDKTKLIIINSPHNPTGGVLTSDDMKGIAELAEKYDAWILSDEVYSKMIYEGEHVSIYDYPEVKDRTILLEGHSKTYAMTGWRLGYGVMPVVLADQISKLQTNSNSCTASFIQRAGIEAITGDQTASRKMMAEFKARRDLIVDGLNEIEGFTCLKPKGAFYVFPNITGTGMKSKQLEEHLLEKAGVAGLSGTSFGKYGEGYLRFSYANSRENLKKALAKIAEAL</sequence>
<dbReference type="Gene3D" id="3.90.1150.10">
    <property type="entry name" value="Aspartate Aminotransferase, domain 1"/>
    <property type="match status" value="1"/>
</dbReference>
<dbReference type="Gene3D" id="3.40.640.10">
    <property type="entry name" value="Type I PLP-dependent aspartate aminotransferase-like (Major domain)"/>
    <property type="match status" value="1"/>
</dbReference>
<evidence type="ECO:0000256" key="4">
    <source>
        <dbReference type="ARBA" id="ARBA00022679"/>
    </source>
</evidence>
<evidence type="ECO:0000256" key="2">
    <source>
        <dbReference type="ARBA" id="ARBA00007441"/>
    </source>
</evidence>
<dbReference type="GO" id="GO:0006520">
    <property type="term" value="P:amino acid metabolic process"/>
    <property type="evidence" value="ECO:0007669"/>
    <property type="project" value="InterPro"/>
</dbReference>
<dbReference type="CDD" id="cd00609">
    <property type="entry name" value="AAT_like"/>
    <property type="match status" value="1"/>
</dbReference>
<proteinExistence type="inferred from homology"/>
<reference evidence="7" key="1">
    <citation type="journal article" date="2020" name="mSystems">
        <title>Genome- and Community-Level Interaction Insights into Carbon Utilization and Element Cycling Functions of Hydrothermarchaeota in Hydrothermal Sediment.</title>
        <authorList>
            <person name="Zhou Z."/>
            <person name="Liu Y."/>
            <person name="Xu W."/>
            <person name="Pan J."/>
            <person name="Luo Z.H."/>
            <person name="Li M."/>
        </authorList>
    </citation>
    <scope>NUCLEOTIDE SEQUENCE [LARGE SCALE GENOMIC DNA]</scope>
    <source>
        <strain evidence="7">SpSt-1233</strain>
    </source>
</reference>
<dbReference type="InterPro" id="IPR015424">
    <property type="entry name" value="PyrdxlP-dep_Trfase"/>
</dbReference>
<dbReference type="InterPro" id="IPR015421">
    <property type="entry name" value="PyrdxlP-dep_Trfase_major"/>
</dbReference>
<comment type="similarity">
    <text evidence="2">Belongs to the class-I pyridoxal-phosphate-dependent aminotransferase family.</text>
</comment>
<protein>
    <submittedName>
        <fullName evidence="7">Pyridoxal phosphate-dependent aminotransferase</fullName>
    </submittedName>
</protein>
<keyword evidence="4" id="KW-0808">Transferase</keyword>
<organism evidence="7">
    <name type="scientific">Eiseniibacteriota bacterium</name>
    <dbReference type="NCBI Taxonomy" id="2212470"/>
    <lineage>
        <taxon>Bacteria</taxon>
        <taxon>Candidatus Eiseniibacteriota</taxon>
    </lineage>
</organism>
<comment type="cofactor">
    <cofactor evidence="1">
        <name>pyridoxal 5'-phosphate</name>
        <dbReference type="ChEBI" id="CHEBI:597326"/>
    </cofactor>
</comment>
<accession>A0A7V2AWB5</accession>
<evidence type="ECO:0000256" key="5">
    <source>
        <dbReference type="ARBA" id="ARBA00022898"/>
    </source>
</evidence>
<dbReference type="InterPro" id="IPR004839">
    <property type="entry name" value="Aminotransferase_I/II_large"/>
</dbReference>
<dbReference type="FunFam" id="3.40.640.10:FF:000033">
    <property type="entry name" value="Aspartate aminotransferase"/>
    <property type="match status" value="1"/>
</dbReference>
<dbReference type="EMBL" id="DSEC01000597">
    <property type="protein sequence ID" value="HER44438.1"/>
    <property type="molecule type" value="Genomic_DNA"/>
</dbReference>
<dbReference type="PANTHER" id="PTHR46383">
    <property type="entry name" value="ASPARTATE AMINOTRANSFERASE"/>
    <property type="match status" value="1"/>
</dbReference>
<dbReference type="Proteomes" id="UP000886069">
    <property type="component" value="Unassembled WGS sequence"/>
</dbReference>
<dbReference type="SUPFAM" id="SSF53383">
    <property type="entry name" value="PLP-dependent transferases"/>
    <property type="match status" value="1"/>
</dbReference>
<dbReference type="InterPro" id="IPR015422">
    <property type="entry name" value="PyrdxlP-dep_Trfase_small"/>
</dbReference>
<evidence type="ECO:0000256" key="3">
    <source>
        <dbReference type="ARBA" id="ARBA00022576"/>
    </source>
</evidence>
<dbReference type="GO" id="GO:0008483">
    <property type="term" value="F:transaminase activity"/>
    <property type="evidence" value="ECO:0007669"/>
    <property type="project" value="UniProtKB-KW"/>
</dbReference>
<gene>
    <name evidence="7" type="ORF">ENO08_08265</name>
</gene>
<evidence type="ECO:0000313" key="7">
    <source>
        <dbReference type="EMBL" id="HER44438.1"/>
    </source>
</evidence>
<dbReference type="Pfam" id="PF00155">
    <property type="entry name" value="Aminotran_1_2"/>
    <property type="match status" value="1"/>
</dbReference>
<evidence type="ECO:0000256" key="1">
    <source>
        <dbReference type="ARBA" id="ARBA00001933"/>
    </source>
</evidence>
<evidence type="ECO:0000259" key="6">
    <source>
        <dbReference type="Pfam" id="PF00155"/>
    </source>
</evidence>
<dbReference type="PANTHER" id="PTHR46383:SF1">
    <property type="entry name" value="ASPARTATE AMINOTRANSFERASE"/>
    <property type="match status" value="1"/>
</dbReference>